<reference evidence="2 3" key="1">
    <citation type="submission" date="2020-08" db="EMBL/GenBank/DDBJ databases">
        <title>Plant Genome Project.</title>
        <authorList>
            <person name="Zhang R.-G."/>
        </authorList>
    </citation>
    <scope>NUCLEOTIDE SEQUENCE [LARGE SCALE GENOMIC DNA]</scope>
    <source>
        <tissue evidence="2">Rhizome</tissue>
    </source>
</reference>
<evidence type="ECO:0000313" key="3">
    <source>
        <dbReference type="Proteomes" id="UP000734854"/>
    </source>
</evidence>
<name>A0A8J5HBN9_ZINOF</name>
<feature type="region of interest" description="Disordered" evidence="1">
    <location>
        <begin position="124"/>
        <end position="204"/>
    </location>
</feature>
<dbReference type="AlphaFoldDB" id="A0A8J5HBN9"/>
<accession>A0A8J5HBN9</accession>
<protein>
    <submittedName>
        <fullName evidence="2">Uncharacterized protein</fullName>
    </submittedName>
</protein>
<organism evidence="2 3">
    <name type="scientific">Zingiber officinale</name>
    <name type="common">Ginger</name>
    <name type="synonym">Amomum zingiber</name>
    <dbReference type="NCBI Taxonomy" id="94328"/>
    <lineage>
        <taxon>Eukaryota</taxon>
        <taxon>Viridiplantae</taxon>
        <taxon>Streptophyta</taxon>
        <taxon>Embryophyta</taxon>
        <taxon>Tracheophyta</taxon>
        <taxon>Spermatophyta</taxon>
        <taxon>Magnoliopsida</taxon>
        <taxon>Liliopsida</taxon>
        <taxon>Zingiberales</taxon>
        <taxon>Zingiberaceae</taxon>
        <taxon>Zingiber</taxon>
    </lineage>
</organism>
<feature type="compositionally biased region" description="Basic and acidic residues" evidence="1">
    <location>
        <begin position="134"/>
        <end position="143"/>
    </location>
</feature>
<evidence type="ECO:0000256" key="1">
    <source>
        <dbReference type="SAM" id="MobiDB-lite"/>
    </source>
</evidence>
<dbReference type="EMBL" id="JACMSC010000006">
    <property type="protein sequence ID" value="KAG6518722.1"/>
    <property type="molecule type" value="Genomic_DNA"/>
</dbReference>
<sequence>MGEKGRWFSAIKRAFTASSKEEALDLPRVSRRVMKKRWGFGMSKHGQISTFIHGELSSIEKILEDAESEWRRQRDQTTIELNHARFSAIKIQAAYRDYRVMINMNVLLFRNETERRLMELYGGSREASEAEVQGAERDDEASKGGEGAGGEATDGQHHVPHAAVRPSAVAGAGVEVVHGGEQTPLASPPRGKKPSSPRDFCYKD</sequence>
<gene>
    <name evidence="2" type="ORF">ZIOFF_022203</name>
</gene>
<keyword evidence="3" id="KW-1185">Reference proteome</keyword>
<comment type="caution">
    <text evidence="2">The sequence shown here is derived from an EMBL/GenBank/DDBJ whole genome shotgun (WGS) entry which is preliminary data.</text>
</comment>
<feature type="compositionally biased region" description="Low complexity" evidence="1">
    <location>
        <begin position="168"/>
        <end position="181"/>
    </location>
</feature>
<evidence type="ECO:0000313" key="2">
    <source>
        <dbReference type="EMBL" id="KAG6518722.1"/>
    </source>
</evidence>
<dbReference type="Proteomes" id="UP000734854">
    <property type="component" value="Unassembled WGS sequence"/>
</dbReference>
<proteinExistence type="predicted"/>